<organism evidence="4 5">
    <name type="scientific">Aureimonas glaciei</name>
    <dbReference type="NCBI Taxonomy" id="1776957"/>
    <lineage>
        <taxon>Bacteria</taxon>
        <taxon>Pseudomonadati</taxon>
        <taxon>Pseudomonadota</taxon>
        <taxon>Alphaproteobacteria</taxon>
        <taxon>Hyphomicrobiales</taxon>
        <taxon>Aurantimonadaceae</taxon>
        <taxon>Aureimonas</taxon>
    </lineage>
</organism>
<comment type="similarity">
    <text evidence="2">Belongs to the NAD(P)-dependent epimerase/dehydratase family. Dihydroflavonol-4-reductase subfamily.</text>
</comment>
<sequence length="364" mass="38221">MFAGVARLTGAWRRIQTGTEGIGMAGDMDRVLVTGASGFIARHIVLDLLREGYAVRGTVRSQDAAADVVAAVEGQGVSTEHLDFVPTDLTRDEGWDAAVAGCRFVIHAASPFPASLPKDRFALVPAARGGALRVVEAAARAGVERLVMTSSVAAVYYGHGPAEGRVFSERDFSDVDAPAISAYAVSKTLAEQAAWEAVAGTGLQLVAINPALVLGPLIGGSVGTSARIVQTMMRGWMPVVPDMAFGIVDVRDVALAHRRAMTVPDAAGRRFILSGGSRSLRQIGEAIGHDFPRYRRKMPRATLPDLILRVAALASSSAGQMLPELGPAKQLDMEPARKCLGVVFLPPETAIHATAASLIGHGLC</sequence>
<reference evidence="4" key="2">
    <citation type="submission" date="2020-09" db="EMBL/GenBank/DDBJ databases">
        <authorList>
            <person name="Sun Q."/>
            <person name="Zhou Y."/>
        </authorList>
    </citation>
    <scope>NUCLEOTIDE SEQUENCE</scope>
    <source>
        <strain evidence="4">CGMCC 1.15493</strain>
    </source>
</reference>
<dbReference type="Pfam" id="PF01370">
    <property type="entry name" value="Epimerase"/>
    <property type="match status" value="1"/>
</dbReference>
<dbReference type="Proteomes" id="UP000613160">
    <property type="component" value="Unassembled WGS sequence"/>
</dbReference>
<evidence type="ECO:0000256" key="2">
    <source>
        <dbReference type="ARBA" id="ARBA00023445"/>
    </source>
</evidence>
<keyword evidence="5" id="KW-1185">Reference proteome</keyword>
<accession>A0A917DI16</accession>
<name>A0A917DI16_9HYPH</name>
<gene>
    <name evidence="4" type="ORF">GCM10011335_47140</name>
</gene>
<proteinExistence type="inferred from homology"/>
<dbReference type="InterPro" id="IPR036291">
    <property type="entry name" value="NAD(P)-bd_dom_sf"/>
</dbReference>
<dbReference type="PANTHER" id="PTHR10366">
    <property type="entry name" value="NAD DEPENDENT EPIMERASE/DEHYDRATASE"/>
    <property type="match status" value="1"/>
</dbReference>
<keyword evidence="1" id="KW-0560">Oxidoreductase</keyword>
<dbReference type="EMBL" id="BMJJ01000015">
    <property type="protein sequence ID" value="GGD38954.1"/>
    <property type="molecule type" value="Genomic_DNA"/>
</dbReference>
<protein>
    <submittedName>
        <fullName evidence="4">Dihydroflavonol-4-reductase</fullName>
    </submittedName>
</protein>
<dbReference type="InterPro" id="IPR050425">
    <property type="entry name" value="NAD(P)_dehydrat-like"/>
</dbReference>
<evidence type="ECO:0000313" key="5">
    <source>
        <dbReference type="Proteomes" id="UP000613160"/>
    </source>
</evidence>
<dbReference type="Gene3D" id="3.40.50.720">
    <property type="entry name" value="NAD(P)-binding Rossmann-like Domain"/>
    <property type="match status" value="1"/>
</dbReference>
<dbReference type="FunFam" id="3.40.50.720:FF:000336">
    <property type="entry name" value="Aldehyde reductase"/>
    <property type="match status" value="1"/>
</dbReference>
<evidence type="ECO:0000313" key="4">
    <source>
        <dbReference type="EMBL" id="GGD38954.1"/>
    </source>
</evidence>
<dbReference type="PANTHER" id="PTHR10366:SF564">
    <property type="entry name" value="STEROL-4-ALPHA-CARBOXYLATE 3-DEHYDROGENASE, DECARBOXYLATING"/>
    <property type="match status" value="1"/>
</dbReference>
<feature type="domain" description="NAD-dependent epimerase/dehydratase" evidence="3">
    <location>
        <begin position="31"/>
        <end position="267"/>
    </location>
</feature>
<reference evidence="4" key="1">
    <citation type="journal article" date="2014" name="Int. J. Syst. Evol. Microbiol.">
        <title>Complete genome sequence of Corynebacterium casei LMG S-19264T (=DSM 44701T), isolated from a smear-ripened cheese.</title>
        <authorList>
            <consortium name="US DOE Joint Genome Institute (JGI-PGF)"/>
            <person name="Walter F."/>
            <person name="Albersmeier A."/>
            <person name="Kalinowski J."/>
            <person name="Ruckert C."/>
        </authorList>
    </citation>
    <scope>NUCLEOTIDE SEQUENCE</scope>
    <source>
        <strain evidence="4">CGMCC 1.15493</strain>
    </source>
</reference>
<dbReference type="SUPFAM" id="SSF51735">
    <property type="entry name" value="NAD(P)-binding Rossmann-fold domains"/>
    <property type="match status" value="1"/>
</dbReference>
<evidence type="ECO:0000259" key="3">
    <source>
        <dbReference type="Pfam" id="PF01370"/>
    </source>
</evidence>
<comment type="caution">
    <text evidence="4">The sequence shown here is derived from an EMBL/GenBank/DDBJ whole genome shotgun (WGS) entry which is preliminary data.</text>
</comment>
<dbReference type="GO" id="GO:0016616">
    <property type="term" value="F:oxidoreductase activity, acting on the CH-OH group of donors, NAD or NADP as acceptor"/>
    <property type="evidence" value="ECO:0007669"/>
    <property type="project" value="TreeGrafter"/>
</dbReference>
<evidence type="ECO:0000256" key="1">
    <source>
        <dbReference type="ARBA" id="ARBA00023002"/>
    </source>
</evidence>
<dbReference type="InterPro" id="IPR001509">
    <property type="entry name" value="Epimerase_deHydtase"/>
</dbReference>
<dbReference type="AlphaFoldDB" id="A0A917DI16"/>